<feature type="transmembrane region" description="Helical" evidence="1">
    <location>
        <begin position="40"/>
        <end position="61"/>
    </location>
</feature>
<comment type="caution">
    <text evidence="2">The sequence shown here is derived from an EMBL/GenBank/DDBJ whole genome shotgun (WGS) entry which is preliminary data.</text>
</comment>
<protein>
    <submittedName>
        <fullName evidence="2">Uncharacterized protein</fullName>
    </submittedName>
</protein>
<sequence length="87" mass="9838">MGSIFSGMRQCHHASAEIRFSPQVADFCARHVDIDAKRRVAPIYLVTMPLCSAFYILNFIASGFKNIFYVVRIFANKSNVSFISVFP</sequence>
<keyword evidence="3" id="KW-1185">Reference proteome</keyword>
<evidence type="ECO:0000313" key="3">
    <source>
        <dbReference type="Proteomes" id="UP000247814"/>
    </source>
</evidence>
<keyword evidence="1" id="KW-1133">Transmembrane helix</keyword>
<reference evidence="2 3" key="1">
    <citation type="submission" date="2017-07" db="EMBL/GenBank/DDBJ databases">
        <title>A draft genome sequence of Komagataeibacter sucrofermentans LMG 18788.</title>
        <authorList>
            <person name="Skraban J."/>
            <person name="Cleenwerck I."/>
            <person name="Vandamme P."/>
            <person name="Trcek J."/>
        </authorList>
    </citation>
    <scope>NUCLEOTIDE SEQUENCE [LARGE SCALE GENOMIC DNA]</scope>
    <source>
        <strain evidence="2 3">LMG 18788</strain>
    </source>
</reference>
<gene>
    <name evidence="2" type="ORF">CFR77_10020</name>
</gene>
<keyword evidence="1" id="KW-0812">Transmembrane</keyword>
<evidence type="ECO:0000313" key="2">
    <source>
        <dbReference type="EMBL" id="PYD78620.1"/>
    </source>
</evidence>
<accession>A0A318QJL0</accession>
<evidence type="ECO:0000256" key="1">
    <source>
        <dbReference type="SAM" id="Phobius"/>
    </source>
</evidence>
<keyword evidence="1" id="KW-0472">Membrane</keyword>
<dbReference type="EMBL" id="NKUA01000012">
    <property type="protein sequence ID" value="PYD78620.1"/>
    <property type="molecule type" value="Genomic_DNA"/>
</dbReference>
<name>A0A318QJL0_9PROT</name>
<proteinExistence type="predicted"/>
<dbReference type="Proteomes" id="UP000247814">
    <property type="component" value="Unassembled WGS sequence"/>
</dbReference>
<organism evidence="2 3">
    <name type="scientific">Komagataeibacter sucrofermentans</name>
    <dbReference type="NCBI Taxonomy" id="1053551"/>
    <lineage>
        <taxon>Bacteria</taxon>
        <taxon>Pseudomonadati</taxon>
        <taxon>Pseudomonadota</taxon>
        <taxon>Alphaproteobacteria</taxon>
        <taxon>Acetobacterales</taxon>
        <taxon>Acetobacteraceae</taxon>
        <taxon>Komagataeibacter</taxon>
    </lineage>
</organism>
<dbReference type="AlphaFoldDB" id="A0A318QJL0"/>